<accession>A0A7V7V1A2</accession>
<keyword evidence="2" id="KW-1185">Reference proteome</keyword>
<gene>
    <name evidence="1" type="ORF">F7732_03055</name>
</gene>
<evidence type="ECO:0000313" key="1">
    <source>
        <dbReference type="EMBL" id="KAB2335567.1"/>
    </source>
</evidence>
<dbReference type="InterPro" id="IPR004027">
    <property type="entry name" value="SEC_C_motif"/>
</dbReference>
<protein>
    <recommendedName>
        <fullName evidence="3">Zinc chelation protein SecC</fullName>
    </recommendedName>
</protein>
<sequence length="405" mass="46683">MSNKMSSNQEKQLLQALSNMKETVILKEEKRDKKLYATVEYPISLKETLSKKTKAELDTIRKFYKLQGLSALKKAQLIEVLIESIVNQMESFLARIDAERMQVINKILENGGSYAFTDLSHQKISYLRESGIVATGSINGERVLYIPADLVEQLKALCESTEIKQAVKRNTELLKITKGILYYYGAVSYDELLSMFEKLLKKPVNLLMYLEILIDRRVYDSEIIFKDGYVQHEELEDLDKLKNEHNMRPHIAFYPFTKEELLKASEPGYIDQTASYQQLVQYMLTHYPLKKSEAEDIAGEIVFLIKIGKQFGEILIYIQEYIDFQDVDEVNDFMFPVMALVNHTKQWYLKGYAPKEIRKPNTKPTAGLATPASSNIIEMKTRQKVGRNEPCPCGSEKKYKKCCGK</sequence>
<proteinExistence type="predicted"/>
<name>A0A7V7V1A2_9BACI</name>
<evidence type="ECO:0008006" key="3">
    <source>
        <dbReference type="Google" id="ProtNLM"/>
    </source>
</evidence>
<dbReference type="AlphaFoldDB" id="A0A7V7V1A2"/>
<dbReference type="Proteomes" id="UP000441354">
    <property type="component" value="Unassembled WGS sequence"/>
</dbReference>
<dbReference type="Pfam" id="PF02810">
    <property type="entry name" value="SEC-C"/>
    <property type="match status" value="1"/>
</dbReference>
<dbReference type="SUPFAM" id="SSF103642">
    <property type="entry name" value="Sec-C motif"/>
    <property type="match status" value="1"/>
</dbReference>
<dbReference type="Gene3D" id="3.10.450.50">
    <property type="match status" value="1"/>
</dbReference>
<reference evidence="1 2" key="1">
    <citation type="journal article" date="2014" name="Arch. Microbiol.">
        <title>Bacillus mesophilum sp. nov., strain IITR-54T, a novel 4-chlorobiphenyl dechlorinating bacterium.</title>
        <authorList>
            <person name="Manickam N."/>
            <person name="Singh N.K."/>
            <person name="Bajaj A."/>
            <person name="Kumar R.M."/>
            <person name="Kaur G."/>
            <person name="Kaur N."/>
            <person name="Bala M."/>
            <person name="Kumar A."/>
            <person name="Mayilraj S."/>
        </authorList>
    </citation>
    <scope>NUCLEOTIDE SEQUENCE [LARGE SCALE GENOMIC DNA]</scope>
    <source>
        <strain evidence="1 2">IITR-54</strain>
    </source>
</reference>
<dbReference type="EMBL" id="WBOT01000001">
    <property type="protein sequence ID" value="KAB2335567.1"/>
    <property type="molecule type" value="Genomic_DNA"/>
</dbReference>
<dbReference type="PANTHER" id="PTHR33747:SF1">
    <property type="entry name" value="ADENYLATE CYCLASE-ASSOCIATED CAP C-TERMINAL DOMAIN-CONTAINING PROTEIN"/>
    <property type="match status" value="1"/>
</dbReference>
<dbReference type="RefSeq" id="WP_151572184.1">
    <property type="nucleotide sequence ID" value="NZ_WBOT01000001.1"/>
</dbReference>
<dbReference type="PANTHER" id="PTHR33747">
    <property type="entry name" value="UPF0225 PROTEIN SCO1677"/>
    <property type="match status" value="1"/>
</dbReference>
<comment type="caution">
    <text evidence="1">The sequence shown here is derived from an EMBL/GenBank/DDBJ whole genome shotgun (WGS) entry which is preliminary data.</text>
</comment>
<organism evidence="1 2">
    <name type="scientific">Bacillus mesophilum</name>
    <dbReference type="NCBI Taxonomy" id="1071718"/>
    <lineage>
        <taxon>Bacteria</taxon>
        <taxon>Bacillati</taxon>
        <taxon>Bacillota</taxon>
        <taxon>Bacilli</taxon>
        <taxon>Bacillales</taxon>
        <taxon>Bacillaceae</taxon>
        <taxon>Bacillus</taxon>
    </lineage>
</organism>
<evidence type="ECO:0000313" key="2">
    <source>
        <dbReference type="Proteomes" id="UP000441354"/>
    </source>
</evidence>
<dbReference type="OrthoDB" id="9814022at2"/>